<dbReference type="RefSeq" id="WP_036190487.1">
    <property type="nucleotide sequence ID" value="NZ_AVDA01000048.1"/>
</dbReference>
<evidence type="ECO:0000313" key="1">
    <source>
        <dbReference type="EMBL" id="KGR73545.1"/>
    </source>
</evidence>
<evidence type="ECO:0000313" key="2">
    <source>
        <dbReference type="Proteomes" id="UP000030416"/>
    </source>
</evidence>
<sequence length="117" mass="13583">MLGWIIVGLLVGAVVATGVVAFWDDIRRWLNNTAANFVEKYLGYGARNRMHRAVTKIDKVMNVIKNQTVIYTKRNRLDTMFDKVTMEAEANPYEIDNDVLQQINKEGKLVQEFEYRQ</sequence>
<dbReference type="eggNOG" id="ENOG5033JAJ">
    <property type="taxonomic scope" value="Bacteria"/>
</dbReference>
<proteinExistence type="predicted"/>
<dbReference type="STRING" id="1384049.CD29_19705"/>
<dbReference type="Proteomes" id="UP000030416">
    <property type="component" value="Unassembled WGS sequence"/>
</dbReference>
<organism evidence="1 2">
    <name type="scientific">Ureibacillus manganicus DSM 26584</name>
    <dbReference type="NCBI Taxonomy" id="1384049"/>
    <lineage>
        <taxon>Bacteria</taxon>
        <taxon>Bacillati</taxon>
        <taxon>Bacillota</taxon>
        <taxon>Bacilli</taxon>
        <taxon>Bacillales</taxon>
        <taxon>Caryophanaceae</taxon>
        <taxon>Ureibacillus</taxon>
    </lineage>
</organism>
<dbReference type="OrthoDB" id="2971600at2"/>
<reference evidence="1 2" key="1">
    <citation type="submission" date="2014-02" db="EMBL/GenBank/DDBJ databases">
        <title>Draft genome sequence of Lysinibacillus manganicus DSM 26584T.</title>
        <authorList>
            <person name="Zhang F."/>
            <person name="Wang G."/>
            <person name="Zhang L."/>
        </authorList>
    </citation>
    <scope>NUCLEOTIDE SEQUENCE [LARGE SCALE GENOMIC DNA]</scope>
    <source>
        <strain evidence="1 2">DSM 26584</strain>
    </source>
</reference>
<accession>A0A0A3HQP0</accession>
<gene>
    <name evidence="1" type="ORF">CD29_19705</name>
</gene>
<keyword evidence="2" id="KW-1185">Reference proteome</keyword>
<dbReference type="EMBL" id="JPVN01000048">
    <property type="protein sequence ID" value="KGR73545.1"/>
    <property type="molecule type" value="Genomic_DNA"/>
</dbReference>
<comment type="caution">
    <text evidence="1">The sequence shown here is derived from an EMBL/GenBank/DDBJ whole genome shotgun (WGS) entry which is preliminary data.</text>
</comment>
<protein>
    <submittedName>
        <fullName evidence="1">Uncharacterized protein</fullName>
    </submittedName>
</protein>
<name>A0A0A3HQP0_9BACL</name>
<dbReference type="AlphaFoldDB" id="A0A0A3HQP0"/>